<dbReference type="InterPro" id="IPR036084">
    <property type="entry name" value="Ser_inhib-like_sf"/>
</dbReference>
<dbReference type="AlphaFoldDB" id="G3MJR3"/>
<evidence type="ECO:0000256" key="1">
    <source>
        <dbReference type="ARBA" id="ARBA00022690"/>
    </source>
</evidence>
<dbReference type="InterPro" id="IPR002919">
    <property type="entry name" value="TIL_dom"/>
</dbReference>
<dbReference type="Gene3D" id="2.10.25.10">
    <property type="entry name" value="Laminin"/>
    <property type="match status" value="1"/>
</dbReference>
<feature type="non-terminal residue" evidence="4">
    <location>
        <position position="166"/>
    </location>
</feature>
<feature type="domain" description="TIL" evidence="3">
    <location>
        <begin position="89"/>
        <end position="144"/>
    </location>
</feature>
<dbReference type="EMBL" id="JO842114">
    <property type="protein sequence ID" value="AEO33731.1"/>
    <property type="molecule type" value="mRNA"/>
</dbReference>
<keyword evidence="2" id="KW-1015">Disulfide bond</keyword>
<evidence type="ECO:0000256" key="2">
    <source>
        <dbReference type="ARBA" id="ARBA00023157"/>
    </source>
</evidence>
<sequence length="166" mass="18282">LKVRGPVQYGNTGHPNVGHSLCAYLQASAKLQQPHGIPGHPGSVRLPLDLPADLSPSGHYPGSWSGGWQGSWVPGLWPWPGPGHRRCWRKHEVYKHCVGSSCAEATCQQKHVGPFCTFDCRSGCFCKKGYHRNSMGNCVRWHQCLRESWPRPPIGDLNAASPITKP</sequence>
<dbReference type="GO" id="GO:0030414">
    <property type="term" value="F:peptidase inhibitor activity"/>
    <property type="evidence" value="ECO:0007669"/>
    <property type="project" value="UniProtKB-KW"/>
</dbReference>
<name>G3MJR3_AMBMU</name>
<keyword evidence="1" id="KW-0646">Protease inhibitor</keyword>
<dbReference type="PANTHER" id="PTHR23259:SF69">
    <property type="entry name" value="GEO11767P1-RELATED"/>
    <property type="match status" value="1"/>
</dbReference>
<dbReference type="CDD" id="cd19941">
    <property type="entry name" value="TIL"/>
    <property type="match status" value="1"/>
</dbReference>
<proteinExistence type="evidence at transcript level"/>
<dbReference type="SUPFAM" id="SSF57567">
    <property type="entry name" value="Serine protease inhibitors"/>
    <property type="match status" value="1"/>
</dbReference>
<dbReference type="PANTHER" id="PTHR23259">
    <property type="entry name" value="RIDDLE"/>
    <property type="match status" value="1"/>
</dbReference>
<evidence type="ECO:0000313" key="4">
    <source>
        <dbReference type="EMBL" id="AEO33731.1"/>
    </source>
</evidence>
<dbReference type="InterPro" id="IPR051368">
    <property type="entry name" value="SerProtInhib-TIL_Domain"/>
</dbReference>
<accession>G3MJR3</accession>
<evidence type="ECO:0000259" key="3">
    <source>
        <dbReference type="Pfam" id="PF01826"/>
    </source>
</evidence>
<organism evidence="4">
    <name type="scientific">Amblyomma maculatum</name>
    <name type="common">Gulf Coast tick</name>
    <dbReference type="NCBI Taxonomy" id="34609"/>
    <lineage>
        <taxon>Eukaryota</taxon>
        <taxon>Metazoa</taxon>
        <taxon>Ecdysozoa</taxon>
        <taxon>Arthropoda</taxon>
        <taxon>Chelicerata</taxon>
        <taxon>Arachnida</taxon>
        <taxon>Acari</taxon>
        <taxon>Parasitiformes</taxon>
        <taxon>Ixodida</taxon>
        <taxon>Ixodoidea</taxon>
        <taxon>Ixodidae</taxon>
        <taxon>Amblyomminae</taxon>
        <taxon>Amblyomma</taxon>
    </lineage>
</organism>
<feature type="non-terminal residue" evidence="4">
    <location>
        <position position="1"/>
    </location>
</feature>
<protein>
    <recommendedName>
        <fullName evidence="3">TIL domain-containing protein</fullName>
    </recommendedName>
</protein>
<reference evidence="4" key="1">
    <citation type="journal article" date="2011" name="PLoS ONE">
        <title>A deep insight into the sialotranscriptome of the gulf coast tick, Amblyomma maculatum.</title>
        <authorList>
            <person name="Karim S."/>
            <person name="Singh P."/>
            <person name="Ribeiro J.M."/>
        </authorList>
    </citation>
    <scope>NUCLEOTIDE SEQUENCE</scope>
    <source>
        <tissue evidence="4">Salivary gland</tissue>
    </source>
</reference>
<dbReference type="Pfam" id="PF01826">
    <property type="entry name" value="TIL"/>
    <property type="match status" value="1"/>
</dbReference>